<proteinExistence type="predicted"/>
<dbReference type="InterPro" id="IPR003779">
    <property type="entry name" value="CMD-like"/>
</dbReference>
<dbReference type="RefSeq" id="WP_318649484.1">
    <property type="nucleotide sequence ID" value="NZ_CP137852.1"/>
</dbReference>
<evidence type="ECO:0000313" key="3">
    <source>
        <dbReference type="EMBL" id="WPB85513.1"/>
    </source>
</evidence>
<protein>
    <submittedName>
        <fullName evidence="3">Carboxymuconolactone decarboxylase family protein</fullName>
    </submittedName>
</protein>
<organism evidence="3 4">
    <name type="scientific">Sediminicoccus rosea</name>
    <dbReference type="NCBI Taxonomy" id="1225128"/>
    <lineage>
        <taxon>Bacteria</taxon>
        <taxon>Pseudomonadati</taxon>
        <taxon>Pseudomonadota</taxon>
        <taxon>Alphaproteobacteria</taxon>
        <taxon>Acetobacterales</taxon>
        <taxon>Roseomonadaceae</taxon>
        <taxon>Sediminicoccus</taxon>
    </lineage>
</organism>
<dbReference type="InterPro" id="IPR052512">
    <property type="entry name" value="4CMD/NDH-1_regulator"/>
</dbReference>
<gene>
    <name evidence="3" type="ORF">R9Z33_01245</name>
</gene>
<dbReference type="PANTHER" id="PTHR33570">
    <property type="entry name" value="4-CARBOXYMUCONOLACTONE DECARBOXYLASE FAMILY PROTEIN"/>
    <property type="match status" value="1"/>
</dbReference>
<feature type="domain" description="Carboxymuconolactone decarboxylase-like" evidence="2">
    <location>
        <begin position="39"/>
        <end position="121"/>
    </location>
</feature>
<dbReference type="SUPFAM" id="SSF69118">
    <property type="entry name" value="AhpD-like"/>
    <property type="match status" value="1"/>
</dbReference>
<name>A0ABZ0PIG9_9PROT</name>
<dbReference type="InterPro" id="IPR029032">
    <property type="entry name" value="AhpD-like"/>
</dbReference>
<accession>A0ABZ0PIG9</accession>
<dbReference type="Proteomes" id="UP001305521">
    <property type="component" value="Chromosome"/>
</dbReference>
<feature type="region of interest" description="Disordered" evidence="1">
    <location>
        <begin position="132"/>
        <end position="155"/>
    </location>
</feature>
<dbReference type="Pfam" id="PF02627">
    <property type="entry name" value="CMD"/>
    <property type="match status" value="1"/>
</dbReference>
<evidence type="ECO:0000256" key="1">
    <source>
        <dbReference type="SAM" id="MobiDB-lite"/>
    </source>
</evidence>
<evidence type="ECO:0000313" key="4">
    <source>
        <dbReference type="Proteomes" id="UP001305521"/>
    </source>
</evidence>
<keyword evidence="4" id="KW-1185">Reference proteome</keyword>
<dbReference type="Gene3D" id="1.20.1290.10">
    <property type="entry name" value="AhpD-like"/>
    <property type="match status" value="1"/>
</dbReference>
<sequence length="155" mass="16594">MALDDDKLFKKGLPIRRAVLGAEYVDGSMAKADEFMMSFQRATTAWAWGWAWGDPTLDRKTRSIINLAMLTALGKIPEVKLHVKGALANGVTVEEIKATLLHATAYCGIPAGLDAFKATHEVLLAEGAIQPKAEKPAKKAKAAAPAKKPAAKAKK</sequence>
<dbReference type="PANTHER" id="PTHR33570:SF2">
    <property type="entry name" value="CARBOXYMUCONOLACTONE DECARBOXYLASE-LIKE DOMAIN-CONTAINING PROTEIN"/>
    <property type="match status" value="1"/>
</dbReference>
<evidence type="ECO:0000259" key="2">
    <source>
        <dbReference type="Pfam" id="PF02627"/>
    </source>
</evidence>
<reference evidence="3 4" key="1">
    <citation type="submission" date="2023-11" db="EMBL/GenBank/DDBJ databases">
        <title>Arctic aerobic anoxygenic photoheterotroph Sediminicoccus rosea KRV36 adapts its photosynthesis to long days of polar summer.</title>
        <authorList>
            <person name="Tomasch J."/>
            <person name="Kopejtka K."/>
            <person name="Bily T."/>
            <person name="Gardiner A.T."/>
            <person name="Gardian Z."/>
            <person name="Shivaramu S."/>
            <person name="Koblizek M."/>
            <person name="Engelhardt F."/>
            <person name="Kaftan D."/>
        </authorList>
    </citation>
    <scope>NUCLEOTIDE SEQUENCE [LARGE SCALE GENOMIC DNA]</scope>
    <source>
        <strain evidence="3 4">R-30</strain>
    </source>
</reference>
<dbReference type="EMBL" id="CP137852">
    <property type="protein sequence ID" value="WPB85513.1"/>
    <property type="molecule type" value="Genomic_DNA"/>
</dbReference>